<evidence type="ECO:0000313" key="2">
    <source>
        <dbReference type="Proteomes" id="UP000311605"/>
    </source>
</evidence>
<dbReference type="AlphaFoldDB" id="A0A5C4XNM1"/>
<sequence length="66" mass="7412">MDNHEDRAFFILVVLDKPASSSVISWRVHYMSRHVGSFGRHFILSQEKAGAGFALNAQPGHLSREC</sequence>
<accession>A0A5C4XNM1</accession>
<organism evidence="1 2">
    <name type="scientific">Aliirhizobium smilacinae</name>
    <dbReference type="NCBI Taxonomy" id="1395944"/>
    <lineage>
        <taxon>Bacteria</taxon>
        <taxon>Pseudomonadati</taxon>
        <taxon>Pseudomonadota</taxon>
        <taxon>Alphaproteobacteria</taxon>
        <taxon>Hyphomicrobiales</taxon>
        <taxon>Rhizobiaceae</taxon>
        <taxon>Aliirhizobium</taxon>
    </lineage>
</organism>
<protein>
    <submittedName>
        <fullName evidence="1">Uncharacterized protein</fullName>
    </submittedName>
</protein>
<name>A0A5C4XNM1_9HYPH</name>
<dbReference type="EMBL" id="VDMN01000001">
    <property type="protein sequence ID" value="TNM65042.1"/>
    <property type="molecule type" value="Genomic_DNA"/>
</dbReference>
<dbReference type="Proteomes" id="UP000311605">
    <property type="component" value="Unassembled WGS sequence"/>
</dbReference>
<proteinExistence type="predicted"/>
<comment type="caution">
    <text evidence="1">The sequence shown here is derived from an EMBL/GenBank/DDBJ whole genome shotgun (WGS) entry which is preliminary data.</text>
</comment>
<evidence type="ECO:0000313" key="1">
    <source>
        <dbReference type="EMBL" id="TNM65042.1"/>
    </source>
</evidence>
<reference evidence="1 2" key="1">
    <citation type="submission" date="2019-06" db="EMBL/GenBank/DDBJ databases">
        <title>The draft genome of Rhizobium smilacinae PTYR-5.</title>
        <authorList>
            <person name="Liu L."/>
            <person name="Li L."/>
            <person name="Zhang X."/>
        </authorList>
    </citation>
    <scope>NUCLEOTIDE SEQUENCE [LARGE SCALE GENOMIC DNA]</scope>
    <source>
        <strain evidence="1 2">PTYR-5</strain>
    </source>
</reference>
<keyword evidence="2" id="KW-1185">Reference proteome</keyword>
<gene>
    <name evidence="1" type="ORF">FHP24_01735</name>
</gene>
<dbReference type="RefSeq" id="WP_139672004.1">
    <property type="nucleotide sequence ID" value="NZ_VDMN01000001.1"/>
</dbReference>